<evidence type="ECO:0000256" key="2">
    <source>
        <dbReference type="ARBA" id="ARBA00006171"/>
    </source>
</evidence>
<dbReference type="SFLD" id="SFLDG01129">
    <property type="entry name" value="C1.5:_HAD__Beta-PGM__Phosphata"/>
    <property type="match status" value="1"/>
</dbReference>
<dbReference type="SFLD" id="SFLDS00003">
    <property type="entry name" value="Haloacid_Dehalogenase"/>
    <property type="match status" value="1"/>
</dbReference>
<evidence type="ECO:0000256" key="1">
    <source>
        <dbReference type="ARBA" id="ARBA00001946"/>
    </source>
</evidence>
<dbReference type="InterPro" id="IPR023198">
    <property type="entry name" value="PGP-like_dom2"/>
</dbReference>
<comment type="caution">
    <text evidence="5">The sequence shown here is derived from an EMBL/GenBank/DDBJ whole genome shotgun (WGS) entry which is preliminary data.</text>
</comment>
<keyword evidence="3" id="KW-0479">Metal-binding</keyword>
<dbReference type="InterPro" id="IPR036412">
    <property type="entry name" value="HAD-like_sf"/>
</dbReference>
<gene>
    <name evidence="5" type="ORF">KZC51_17210</name>
</gene>
<accession>A0ABT0FIJ6</accession>
<evidence type="ECO:0000256" key="4">
    <source>
        <dbReference type="ARBA" id="ARBA00022842"/>
    </source>
</evidence>
<sequence length="201" mass="21882">MHTSPHHWQHLAEQAARGAFSAVLFDCDGTLVDSEPLCDRAWSSVADDLGLPRTPDDSAVGSSFEQRVDALRPQHPGLPPSADLYRTYWSRLSRLYRAELQPITPVYEAAVRLRRSGVPVAVVSNSEQLRLEFTIQCAAPLLSAVPLVGWSQGRRPKPAPDLYLLAADLLEVEPSRCLAVEDSTIGADAARAAGMTATLVR</sequence>
<dbReference type="Gene3D" id="1.10.150.240">
    <property type="entry name" value="Putative phosphatase, domain 2"/>
    <property type="match status" value="1"/>
</dbReference>
<proteinExistence type="inferred from homology"/>
<keyword evidence="4" id="KW-0460">Magnesium</keyword>
<comment type="cofactor">
    <cofactor evidence="1">
        <name>Mg(2+)</name>
        <dbReference type="ChEBI" id="CHEBI:18420"/>
    </cofactor>
</comment>
<dbReference type="Pfam" id="PF00702">
    <property type="entry name" value="Hydrolase"/>
    <property type="match status" value="1"/>
</dbReference>
<evidence type="ECO:0000313" key="6">
    <source>
        <dbReference type="Proteomes" id="UP001300096"/>
    </source>
</evidence>
<dbReference type="NCBIfam" id="TIGR01509">
    <property type="entry name" value="HAD-SF-IA-v3"/>
    <property type="match status" value="1"/>
</dbReference>
<keyword evidence="6" id="KW-1185">Reference proteome</keyword>
<dbReference type="PANTHER" id="PTHR46193:SF10">
    <property type="entry name" value="6-PHOSPHOGLUCONATE PHOSPHATASE"/>
    <property type="match status" value="1"/>
</dbReference>
<dbReference type="PRINTS" id="PR00413">
    <property type="entry name" value="HADHALOGNASE"/>
</dbReference>
<protein>
    <submittedName>
        <fullName evidence="5">HAD family phosphatase</fullName>
    </submittedName>
</protein>
<organism evidence="5 6">
    <name type="scientific">Microbacterium croceum</name>
    <dbReference type="NCBI Taxonomy" id="2851645"/>
    <lineage>
        <taxon>Bacteria</taxon>
        <taxon>Bacillati</taxon>
        <taxon>Actinomycetota</taxon>
        <taxon>Actinomycetes</taxon>
        <taxon>Micrococcales</taxon>
        <taxon>Microbacteriaceae</taxon>
        <taxon>Microbacterium</taxon>
    </lineage>
</organism>
<name>A0ABT0FIJ6_9MICO</name>
<dbReference type="InterPro" id="IPR006439">
    <property type="entry name" value="HAD-SF_hydro_IA"/>
</dbReference>
<evidence type="ECO:0000313" key="5">
    <source>
        <dbReference type="EMBL" id="MCK2037870.1"/>
    </source>
</evidence>
<dbReference type="Gene3D" id="3.40.50.1000">
    <property type="entry name" value="HAD superfamily/HAD-like"/>
    <property type="match status" value="1"/>
</dbReference>
<dbReference type="InterPro" id="IPR023214">
    <property type="entry name" value="HAD_sf"/>
</dbReference>
<dbReference type="SUPFAM" id="SSF56784">
    <property type="entry name" value="HAD-like"/>
    <property type="match status" value="1"/>
</dbReference>
<evidence type="ECO:0000256" key="3">
    <source>
        <dbReference type="ARBA" id="ARBA00022723"/>
    </source>
</evidence>
<dbReference type="InterPro" id="IPR051600">
    <property type="entry name" value="Beta-PGM-like"/>
</dbReference>
<dbReference type="RefSeq" id="WP_247631230.1">
    <property type="nucleotide sequence ID" value="NZ_JAHWXN010000002.1"/>
</dbReference>
<dbReference type="Proteomes" id="UP001300096">
    <property type="component" value="Unassembled WGS sequence"/>
</dbReference>
<reference evidence="5 6" key="1">
    <citation type="submission" date="2021-06" db="EMBL/GenBank/DDBJ databases">
        <title>Genome-based taxonomic framework of Microbacterium strains isolated from marine environment, the description of four new species and reclassification of four preexisting species.</title>
        <authorList>
            <person name="Lee S.D."/>
            <person name="Kim S.-M."/>
            <person name="Byeon Y.-S."/>
            <person name="Yang H.L."/>
            <person name="Kim I.S."/>
        </authorList>
    </citation>
    <scope>NUCLEOTIDE SEQUENCE [LARGE SCALE GENOMIC DNA]</scope>
    <source>
        <strain evidence="5 6">SSW1-49</strain>
    </source>
</reference>
<dbReference type="EMBL" id="JAHWXN010000002">
    <property type="protein sequence ID" value="MCK2037870.1"/>
    <property type="molecule type" value="Genomic_DNA"/>
</dbReference>
<dbReference type="PANTHER" id="PTHR46193">
    <property type="entry name" value="6-PHOSPHOGLUCONATE PHOSPHATASE"/>
    <property type="match status" value="1"/>
</dbReference>
<comment type="similarity">
    <text evidence="2">Belongs to the HAD-like hydrolase superfamily. CbbY/CbbZ/Gph/YieH family.</text>
</comment>